<dbReference type="SMART" id="SM00091">
    <property type="entry name" value="PAS"/>
    <property type="match status" value="1"/>
</dbReference>
<evidence type="ECO:0000256" key="5">
    <source>
        <dbReference type="PROSITE-ProRule" id="PRU00284"/>
    </source>
</evidence>
<dbReference type="InterPro" id="IPR000014">
    <property type="entry name" value="PAS"/>
</dbReference>
<keyword evidence="3 5" id="KW-0807">Transducer</keyword>
<dbReference type="InterPro" id="IPR035965">
    <property type="entry name" value="PAS-like_dom_sf"/>
</dbReference>
<dbReference type="STRING" id="416873.SAMN04487951_106152"/>
<dbReference type="PROSITE" id="PS50885">
    <property type="entry name" value="HAMP"/>
    <property type="match status" value="1"/>
</dbReference>
<feature type="compositionally biased region" description="Polar residues" evidence="6">
    <location>
        <begin position="446"/>
        <end position="473"/>
    </location>
</feature>
<dbReference type="PANTHER" id="PTHR43531">
    <property type="entry name" value="PROTEIN ICFG"/>
    <property type="match status" value="1"/>
</dbReference>
<dbReference type="InterPro" id="IPR024478">
    <property type="entry name" value="HlyB_4HB_MCP"/>
</dbReference>
<feature type="transmembrane region" description="Helical" evidence="7">
    <location>
        <begin position="170"/>
        <end position="193"/>
    </location>
</feature>
<dbReference type="InterPro" id="IPR013655">
    <property type="entry name" value="PAS_fold_3"/>
</dbReference>
<feature type="domain" description="Methyl-accepting transducer" evidence="8">
    <location>
        <begin position="425"/>
        <end position="654"/>
    </location>
</feature>
<evidence type="ECO:0000256" key="3">
    <source>
        <dbReference type="ARBA" id="ARBA00023224"/>
    </source>
</evidence>
<feature type="domain" description="PAS" evidence="9">
    <location>
        <begin position="25"/>
        <end position="76"/>
    </location>
</feature>
<comment type="subcellular location">
    <subcellularLocation>
        <location evidence="1">Membrane</location>
    </subcellularLocation>
</comment>
<keyword evidence="7" id="KW-0812">Transmembrane</keyword>
<dbReference type="PROSITE" id="PS50111">
    <property type="entry name" value="CHEMOTAXIS_TRANSDUC_2"/>
    <property type="match status" value="1"/>
</dbReference>
<dbReference type="EMBL" id="FNII01000006">
    <property type="protein sequence ID" value="SDN60189.1"/>
    <property type="molecule type" value="Genomic_DNA"/>
</dbReference>
<dbReference type="Gene3D" id="1.10.287.950">
    <property type="entry name" value="Methyl-accepting chemotaxis protein"/>
    <property type="match status" value="1"/>
</dbReference>
<keyword evidence="2" id="KW-0488">Methylation</keyword>
<accession>A0A1H0CQL9</accession>
<dbReference type="Pfam" id="PF12729">
    <property type="entry name" value="4HB_MCP_1"/>
    <property type="match status" value="1"/>
</dbReference>
<dbReference type="CDD" id="cd00130">
    <property type="entry name" value="PAS"/>
    <property type="match status" value="1"/>
</dbReference>
<evidence type="ECO:0000259" key="9">
    <source>
        <dbReference type="PROSITE" id="PS50112"/>
    </source>
</evidence>
<dbReference type="PANTHER" id="PTHR43531:SF14">
    <property type="entry name" value="METHYL-ACCEPTING CHEMOTAXIS PROTEIN I-RELATED"/>
    <property type="match status" value="1"/>
</dbReference>
<dbReference type="GO" id="GO:0007165">
    <property type="term" value="P:signal transduction"/>
    <property type="evidence" value="ECO:0007669"/>
    <property type="project" value="UniProtKB-KW"/>
</dbReference>
<name>A0A1H0CQL9_9GAMM</name>
<dbReference type="SUPFAM" id="SSF58104">
    <property type="entry name" value="Methyl-accepting chemotaxis protein (MCP) signaling domain"/>
    <property type="match status" value="1"/>
</dbReference>
<evidence type="ECO:0000313" key="12">
    <source>
        <dbReference type="Proteomes" id="UP000199677"/>
    </source>
</evidence>
<dbReference type="RefSeq" id="WP_089705203.1">
    <property type="nucleotide sequence ID" value="NZ_FNII01000006.1"/>
</dbReference>
<feature type="region of interest" description="Disordered" evidence="6">
    <location>
        <begin position="694"/>
        <end position="721"/>
    </location>
</feature>
<dbReference type="FunFam" id="1.10.287.950:FF:000001">
    <property type="entry name" value="Methyl-accepting chemotaxis sensory transducer"/>
    <property type="match status" value="1"/>
</dbReference>
<evidence type="ECO:0000256" key="1">
    <source>
        <dbReference type="ARBA" id="ARBA00004370"/>
    </source>
</evidence>
<evidence type="ECO:0000259" key="10">
    <source>
        <dbReference type="PROSITE" id="PS50885"/>
    </source>
</evidence>
<keyword evidence="7" id="KW-0472">Membrane</keyword>
<feature type="domain" description="HAMP" evidence="10">
    <location>
        <begin position="383"/>
        <end position="420"/>
    </location>
</feature>
<dbReference type="AlphaFoldDB" id="A0A1H0CQL9"/>
<dbReference type="PROSITE" id="PS50112">
    <property type="entry name" value="PAS"/>
    <property type="match status" value="1"/>
</dbReference>
<keyword evidence="7" id="KW-1133">Transmembrane helix</keyword>
<gene>
    <name evidence="11" type="ORF">SAMN04487951_106152</name>
</gene>
<evidence type="ECO:0000256" key="2">
    <source>
        <dbReference type="ARBA" id="ARBA00022481"/>
    </source>
</evidence>
<protein>
    <submittedName>
        <fullName evidence="11">Methyl-accepting chemotaxis sensory transducer with Pas/Pac sensor</fullName>
    </submittedName>
</protein>
<evidence type="ECO:0000313" key="11">
    <source>
        <dbReference type="EMBL" id="SDN60189.1"/>
    </source>
</evidence>
<dbReference type="SMART" id="SM00283">
    <property type="entry name" value="MA"/>
    <property type="match status" value="1"/>
</dbReference>
<evidence type="ECO:0000259" key="8">
    <source>
        <dbReference type="PROSITE" id="PS50111"/>
    </source>
</evidence>
<feature type="region of interest" description="Disordered" evidence="6">
    <location>
        <begin position="439"/>
        <end position="473"/>
    </location>
</feature>
<dbReference type="InterPro" id="IPR003660">
    <property type="entry name" value="HAMP_dom"/>
</dbReference>
<sequence length="721" mass="78170">MRNNQPVTQQEYTLTEETVLISRSDLKGRVTYANPSFVEVSGYSRDELVGAPHNLIRHPDMPEAAYADLWKTLKAGTTWQGLVKNRRKNGDHYWVHATLAPLRDGDRIVGYTSVRRKANPKAVAKAEKIYAEMREKGKSKHYTLVRGTLRRKGLTGTLSRFKLTSLRAKLIGMVLASVLLLGIAGGLGIYGLVVSGDRLNTLSRSGLDDVASLQNMEQTVGQVLEQLEPAVRNPRSVDADELAQTLGAQLDRLQGRWDEYRAAGGANNEALQPFGSALGNWTDGVDQAVTALVEGNGFGAFEALNDIVQPSTQVLREQASELVESERALAADMLAEAEQGRQQMLTAQLVLMGLGALIMIGLSVLILKSVLRSLAGARYMTFQIAAGNLAARERRQTGDELGELLYSLDTMRFSLSGIVGDVENRVSVVTPAIQQIAAENEELSSRTEQQASSLQETASSMEEMTSTVQQNTDNARQASELAVQNAQSTKETGDQMQQLVERMQRIAQSAEKMTEMISVIDGIAFQTNILALNASVEAARAGEHGRGFAVVASEVRNLAGRSAEAAQEIRRMIDSTTQEVTGGRSAVEQAEKAIDAVMHQVNRVSELMESISTASSEQSSGIGQINSAIAEMDNVTQQNATKVQSIAASADNLALEAFELANVVDAFRLEGAQEESIKIARAQLDKVNQATQKTAKALPSQVSSSKSREVESVSADEWDEF</sequence>
<organism evidence="11 12">
    <name type="scientific">Vreelandella arcis</name>
    <dbReference type="NCBI Taxonomy" id="416873"/>
    <lineage>
        <taxon>Bacteria</taxon>
        <taxon>Pseudomonadati</taxon>
        <taxon>Pseudomonadota</taxon>
        <taxon>Gammaproteobacteria</taxon>
        <taxon>Oceanospirillales</taxon>
        <taxon>Halomonadaceae</taxon>
        <taxon>Vreelandella</taxon>
    </lineage>
</organism>
<dbReference type="Pfam" id="PF00015">
    <property type="entry name" value="MCPsignal"/>
    <property type="match status" value="1"/>
</dbReference>
<evidence type="ECO:0000256" key="7">
    <source>
        <dbReference type="SAM" id="Phobius"/>
    </source>
</evidence>
<feature type="transmembrane region" description="Helical" evidence="7">
    <location>
        <begin position="349"/>
        <end position="371"/>
    </location>
</feature>
<dbReference type="SUPFAM" id="SSF55785">
    <property type="entry name" value="PYP-like sensor domain (PAS domain)"/>
    <property type="match status" value="1"/>
</dbReference>
<dbReference type="GO" id="GO:0005886">
    <property type="term" value="C:plasma membrane"/>
    <property type="evidence" value="ECO:0007669"/>
    <property type="project" value="TreeGrafter"/>
</dbReference>
<keyword evidence="12" id="KW-1185">Reference proteome</keyword>
<evidence type="ECO:0000256" key="6">
    <source>
        <dbReference type="SAM" id="MobiDB-lite"/>
    </source>
</evidence>
<dbReference type="OrthoDB" id="2489132at2"/>
<dbReference type="GO" id="GO:0006935">
    <property type="term" value="P:chemotaxis"/>
    <property type="evidence" value="ECO:0007669"/>
    <property type="project" value="TreeGrafter"/>
</dbReference>
<evidence type="ECO:0000256" key="4">
    <source>
        <dbReference type="ARBA" id="ARBA00029447"/>
    </source>
</evidence>
<dbReference type="CDD" id="cd11386">
    <property type="entry name" value="MCP_signal"/>
    <property type="match status" value="1"/>
</dbReference>
<dbReference type="NCBIfam" id="TIGR00229">
    <property type="entry name" value="sensory_box"/>
    <property type="match status" value="1"/>
</dbReference>
<dbReference type="Gene3D" id="3.30.450.20">
    <property type="entry name" value="PAS domain"/>
    <property type="match status" value="1"/>
</dbReference>
<dbReference type="Pfam" id="PF08447">
    <property type="entry name" value="PAS_3"/>
    <property type="match status" value="1"/>
</dbReference>
<dbReference type="InterPro" id="IPR051310">
    <property type="entry name" value="MCP_chemotaxis"/>
</dbReference>
<reference evidence="12" key="1">
    <citation type="submission" date="2016-10" db="EMBL/GenBank/DDBJ databases">
        <authorList>
            <person name="Varghese N."/>
            <person name="Submissions S."/>
        </authorList>
    </citation>
    <scope>NUCLEOTIDE SEQUENCE [LARGE SCALE GENOMIC DNA]</scope>
    <source>
        <strain evidence="12">CGMCC 1.6494</strain>
    </source>
</reference>
<dbReference type="GO" id="GO:0004888">
    <property type="term" value="F:transmembrane signaling receptor activity"/>
    <property type="evidence" value="ECO:0007669"/>
    <property type="project" value="TreeGrafter"/>
</dbReference>
<proteinExistence type="inferred from homology"/>
<dbReference type="InterPro" id="IPR004089">
    <property type="entry name" value="MCPsignal_dom"/>
</dbReference>
<comment type="similarity">
    <text evidence="4">Belongs to the methyl-accepting chemotaxis (MCP) protein family.</text>
</comment>
<dbReference type="Proteomes" id="UP000199677">
    <property type="component" value="Unassembled WGS sequence"/>
</dbReference>